<organism evidence="6 7">
    <name type="scientific">Candidatus Cryptobacteroides merdavium</name>
    <dbReference type="NCBI Taxonomy" id="2840769"/>
    <lineage>
        <taxon>Bacteria</taxon>
        <taxon>Pseudomonadati</taxon>
        <taxon>Bacteroidota</taxon>
        <taxon>Bacteroidia</taxon>
        <taxon>Bacteroidales</taxon>
        <taxon>Candidatus Cryptobacteroides</taxon>
    </lineage>
</organism>
<feature type="compositionally biased region" description="Basic and acidic residues" evidence="4">
    <location>
        <begin position="8"/>
        <end position="20"/>
    </location>
</feature>
<keyword evidence="3" id="KW-0378">Hydrolase</keyword>
<evidence type="ECO:0000313" key="6">
    <source>
        <dbReference type="EMBL" id="MBO8444251.1"/>
    </source>
</evidence>
<protein>
    <recommendedName>
        <fullName evidence="2">N-acetylmuramoyl-L-alanine amidase</fullName>
        <ecNumber evidence="2">3.5.1.28</ecNumber>
    </recommendedName>
</protein>
<dbReference type="GO" id="GO:0008745">
    <property type="term" value="F:N-acetylmuramoyl-L-alanine amidase activity"/>
    <property type="evidence" value="ECO:0007669"/>
    <property type="project" value="UniProtKB-EC"/>
</dbReference>
<name>A0A9D9ED28_9BACT</name>
<dbReference type="Pfam" id="PF01520">
    <property type="entry name" value="Amidase_3"/>
    <property type="match status" value="1"/>
</dbReference>
<dbReference type="Gene3D" id="3.40.630.40">
    <property type="entry name" value="Zn-dependent exopeptidases"/>
    <property type="match status" value="1"/>
</dbReference>
<comment type="caution">
    <text evidence="6">The sequence shown here is derived from an EMBL/GenBank/DDBJ whole genome shotgun (WGS) entry which is preliminary data.</text>
</comment>
<dbReference type="InterPro" id="IPR002508">
    <property type="entry name" value="MurNAc-LAA_cat"/>
</dbReference>
<reference evidence="6" key="1">
    <citation type="submission" date="2020-10" db="EMBL/GenBank/DDBJ databases">
        <authorList>
            <person name="Gilroy R."/>
        </authorList>
    </citation>
    <scope>NUCLEOTIDE SEQUENCE</scope>
    <source>
        <strain evidence="6">D5-748</strain>
    </source>
</reference>
<evidence type="ECO:0000259" key="5">
    <source>
        <dbReference type="SMART" id="SM00646"/>
    </source>
</evidence>
<comment type="catalytic activity">
    <reaction evidence="1">
        <text>Hydrolyzes the link between N-acetylmuramoyl residues and L-amino acid residues in certain cell-wall glycopeptides.</text>
        <dbReference type="EC" id="3.5.1.28"/>
    </reaction>
</comment>
<proteinExistence type="predicted"/>
<feature type="region of interest" description="Disordered" evidence="4">
    <location>
        <begin position="1"/>
        <end position="20"/>
    </location>
</feature>
<dbReference type="GO" id="GO:0009253">
    <property type="term" value="P:peptidoglycan catabolic process"/>
    <property type="evidence" value="ECO:0007669"/>
    <property type="project" value="InterPro"/>
</dbReference>
<gene>
    <name evidence="6" type="ORF">IAC23_00965</name>
</gene>
<evidence type="ECO:0000256" key="1">
    <source>
        <dbReference type="ARBA" id="ARBA00001561"/>
    </source>
</evidence>
<dbReference type="AlphaFoldDB" id="A0A9D9ED28"/>
<dbReference type="PANTHER" id="PTHR30404:SF0">
    <property type="entry name" value="N-ACETYLMURAMOYL-L-ALANINE AMIDASE AMIC"/>
    <property type="match status" value="1"/>
</dbReference>
<dbReference type="CDD" id="cd02696">
    <property type="entry name" value="MurNAc-LAA"/>
    <property type="match status" value="1"/>
</dbReference>
<evidence type="ECO:0000256" key="4">
    <source>
        <dbReference type="SAM" id="MobiDB-lite"/>
    </source>
</evidence>
<accession>A0A9D9ED28</accession>
<dbReference type="GO" id="GO:0030288">
    <property type="term" value="C:outer membrane-bounded periplasmic space"/>
    <property type="evidence" value="ECO:0007669"/>
    <property type="project" value="TreeGrafter"/>
</dbReference>
<dbReference type="PANTHER" id="PTHR30404">
    <property type="entry name" value="N-ACETYLMURAMOYL-L-ALANINE AMIDASE"/>
    <property type="match status" value="1"/>
</dbReference>
<feature type="domain" description="MurNAc-LAA" evidence="5">
    <location>
        <begin position="63"/>
        <end position="184"/>
    </location>
</feature>
<evidence type="ECO:0000256" key="3">
    <source>
        <dbReference type="ARBA" id="ARBA00022801"/>
    </source>
</evidence>
<dbReference type="SMART" id="SM00646">
    <property type="entry name" value="Ami_3"/>
    <property type="match status" value="1"/>
</dbReference>
<dbReference type="Proteomes" id="UP000823619">
    <property type="component" value="Unassembled WGS sequence"/>
</dbReference>
<dbReference type="EC" id="3.5.1.28" evidence="2"/>
<evidence type="ECO:0000256" key="2">
    <source>
        <dbReference type="ARBA" id="ARBA00011901"/>
    </source>
</evidence>
<sequence length="191" mass="21141">MTVLIDNGHGKDTAGKRSPDGRLKEYAYTREIAKRLETALRARGIHAVRITPEENDVSLAERCRRANKYGTKDVVLVSIHCNAAGNGSWMSARGWEAWTSVGNTKADKLATCLYKAAAEAGIKLRKDETDGDPDKEGHLYILKHTLCPAVLTENLFQDNREDVGYLLSEAGKQTIVNIHLDGILNYKSTEQ</sequence>
<evidence type="ECO:0000313" key="7">
    <source>
        <dbReference type="Proteomes" id="UP000823619"/>
    </source>
</evidence>
<dbReference type="InterPro" id="IPR050695">
    <property type="entry name" value="N-acetylmuramoyl_amidase_3"/>
</dbReference>
<dbReference type="SUPFAM" id="SSF53187">
    <property type="entry name" value="Zn-dependent exopeptidases"/>
    <property type="match status" value="1"/>
</dbReference>
<reference evidence="6" key="2">
    <citation type="journal article" date="2021" name="PeerJ">
        <title>Extensive microbial diversity within the chicken gut microbiome revealed by metagenomics and culture.</title>
        <authorList>
            <person name="Gilroy R."/>
            <person name="Ravi A."/>
            <person name="Getino M."/>
            <person name="Pursley I."/>
            <person name="Horton D.L."/>
            <person name="Alikhan N.F."/>
            <person name="Baker D."/>
            <person name="Gharbi K."/>
            <person name="Hall N."/>
            <person name="Watson M."/>
            <person name="Adriaenssens E.M."/>
            <person name="Foster-Nyarko E."/>
            <person name="Jarju S."/>
            <person name="Secka A."/>
            <person name="Antonio M."/>
            <person name="Oren A."/>
            <person name="Chaudhuri R.R."/>
            <person name="La Ragione R."/>
            <person name="Hildebrand F."/>
            <person name="Pallen M.J."/>
        </authorList>
    </citation>
    <scope>NUCLEOTIDE SEQUENCE</scope>
    <source>
        <strain evidence="6">D5-748</strain>
    </source>
</reference>
<dbReference type="EMBL" id="JADIMO010000016">
    <property type="protein sequence ID" value="MBO8444251.1"/>
    <property type="molecule type" value="Genomic_DNA"/>
</dbReference>